<dbReference type="GO" id="GO:0042783">
    <property type="term" value="P:symbiont-mediated evasion of host immune response"/>
    <property type="evidence" value="ECO:0007669"/>
    <property type="project" value="InterPro"/>
</dbReference>
<dbReference type="Gene3D" id="1.10.470.10">
    <property type="entry name" value="Variant Surface Glycoprotein, subunit A, domain 2"/>
    <property type="match status" value="1"/>
</dbReference>
<feature type="region of interest" description="Disordered" evidence="8">
    <location>
        <begin position="395"/>
        <end position="423"/>
    </location>
</feature>
<dbReference type="Gene3D" id="3.90.150.10">
    <property type="entry name" value="Variant Surface Glycoprotein, subunit A domain 1"/>
    <property type="match status" value="1"/>
</dbReference>
<dbReference type="EMBL" id="KX700761">
    <property type="protein sequence ID" value="APD74717.1"/>
    <property type="molecule type" value="Genomic_DNA"/>
</dbReference>
<feature type="domain" description="Trypanosome variant surface glycoprotein A-type N-terminal" evidence="10">
    <location>
        <begin position="22"/>
        <end position="380"/>
    </location>
</feature>
<protein>
    <submittedName>
        <fullName evidence="11">Variant surface glycoprotein 1125.4189</fullName>
    </submittedName>
</protein>
<feature type="chain" id="PRO_5012746269" evidence="9">
    <location>
        <begin position="23"/>
        <end position="501"/>
    </location>
</feature>
<dbReference type="SUPFAM" id="SSF118251">
    <property type="entry name" value="Variant surface glycoprotein MITAT 1.2, VSG 221, C-terminal domain"/>
    <property type="match status" value="1"/>
</dbReference>
<keyword evidence="5" id="KW-0472">Membrane</keyword>
<dbReference type="Pfam" id="PF00913">
    <property type="entry name" value="Trypan_glycop"/>
    <property type="match status" value="1"/>
</dbReference>
<dbReference type="AlphaFoldDB" id="A0A1J0R9W3"/>
<organism evidence="11">
    <name type="scientific">Trypanosoma brucei</name>
    <dbReference type="NCBI Taxonomy" id="5691"/>
    <lineage>
        <taxon>Eukaryota</taxon>
        <taxon>Discoba</taxon>
        <taxon>Euglenozoa</taxon>
        <taxon>Kinetoplastea</taxon>
        <taxon>Metakinetoplastina</taxon>
        <taxon>Trypanosomatida</taxon>
        <taxon>Trypanosomatidae</taxon>
        <taxon>Trypanosoma</taxon>
    </lineage>
</organism>
<evidence type="ECO:0000256" key="4">
    <source>
        <dbReference type="ARBA" id="ARBA00022622"/>
    </source>
</evidence>
<comment type="function">
    <text evidence="1">VSG forms a coat on the surface of the parasite. The trypanosome evades the immune response of the host by expressing a series of antigenically distinct VSGs from an estimated 1000 VSG genes.</text>
</comment>
<keyword evidence="7" id="KW-0449">Lipoprotein</keyword>
<evidence type="ECO:0000259" key="10">
    <source>
        <dbReference type="Pfam" id="PF00913"/>
    </source>
</evidence>
<feature type="compositionally biased region" description="Polar residues" evidence="8">
    <location>
        <begin position="395"/>
        <end position="406"/>
    </location>
</feature>
<evidence type="ECO:0000256" key="9">
    <source>
        <dbReference type="SAM" id="SignalP"/>
    </source>
</evidence>
<feature type="compositionally biased region" description="Basic and acidic residues" evidence="8">
    <location>
        <begin position="436"/>
        <end position="462"/>
    </location>
</feature>
<evidence type="ECO:0000256" key="5">
    <source>
        <dbReference type="ARBA" id="ARBA00023136"/>
    </source>
</evidence>
<dbReference type="VEuPathDB" id="TriTrypDB:Tb427_000051800"/>
<evidence type="ECO:0000313" key="11">
    <source>
        <dbReference type="EMBL" id="APD74717.1"/>
    </source>
</evidence>
<evidence type="ECO:0000256" key="1">
    <source>
        <dbReference type="ARBA" id="ARBA00002523"/>
    </source>
</evidence>
<comment type="subcellular location">
    <subcellularLocation>
        <location evidence="2">Cell membrane</location>
        <topology evidence="2">Lipid-anchor</topology>
        <topology evidence="2">GPI-anchor</topology>
    </subcellularLocation>
</comment>
<feature type="compositionally biased region" description="Basic and acidic residues" evidence="8">
    <location>
        <begin position="407"/>
        <end position="423"/>
    </location>
</feature>
<keyword evidence="6" id="KW-0325">Glycoprotein</keyword>
<dbReference type="InterPro" id="IPR027446">
    <property type="entry name" value="VSG_C_dom_sf"/>
</dbReference>
<evidence type="ECO:0000256" key="6">
    <source>
        <dbReference type="ARBA" id="ARBA00023180"/>
    </source>
</evidence>
<name>A0A1J0R9W3_9TRYP</name>
<proteinExistence type="predicted"/>
<evidence type="ECO:0000256" key="7">
    <source>
        <dbReference type="ARBA" id="ARBA00023288"/>
    </source>
</evidence>
<keyword evidence="3" id="KW-1003">Cell membrane</keyword>
<evidence type="ECO:0000256" key="3">
    <source>
        <dbReference type="ARBA" id="ARBA00022475"/>
    </source>
</evidence>
<sequence length="501" mass="54556">MEHKILLSVALTSIVATSGGYADDVAAFPKEQVEQLCSLATELAAYPALYISDFVGHVRDEYKIQRTKLKFRIYAAQRSAEEAKLMLPIMVAFTNKCKDSLSFLMTTVKPGFKAFDASSYLSGRIMESLEFLADLHQDGGTVNSAGCLSASNSKVIEGKANLPGCPKRNRGIDGVPKQPSVHLTANGFVKLPTTVSTTNQRAAANAKCDILGTQSGKSGLNSAQVTDGATLLAGYLHLGKNSQTYGVTDLNNLQAAGKTAQAPHFQTAYEKHKVYTPISKATCDVAEFSVADIVEDETATQLFAELLMNKTGKATEQEKQRVKEKIEQTYKKGNDFQKHWVEKATKNKFPKEAAGEEGSGQIELENEHDIDKLRRILNYYSAQTIKRELMAAATGTGSNPACTSNREAGKKTPTKEDCKEHTDKEPCQEAGCKFDGNKKDGEKCFPDPEPKTEKKDGGDDGKQAQLQLAQGNPKSNANLRIVSGKVKLAKILVFLSIKNWL</sequence>
<dbReference type="GO" id="GO:0098552">
    <property type="term" value="C:side of membrane"/>
    <property type="evidence" value="ECO:0007669"/>
    <property type="project" value="UniProtKB-KW"/>
</dbReference>
<evidence type="ECO:0000256" key="8">
    <source>
        <dbReference type="SAM" id="MobiDB-lite"/>
    </source>
</evidence>
<feature type="region of interest" description="Disordered" evidence="8">
    <location>
        <begin position="436"/>
        <end position="463"/>
    </location>
</feature>
<feature type="signal peptide" evidence="9">
    <location>
        <begin position="1"/>
        <end position="22"/>
    </location>
</feature>
<dbReference type="GO" id="GO:0005886">
    <property type="term" value="C:plasma membrane"/>
    <property type="evidence" value="ECO:0007669"/>
    <property type="project" value="UniProtKB-SubCell"/>
</dbReference>
<reference evidence="11" key="1">
    <citation type="submission" date="2016-08" db="EMBL/GenBank/DDBJ databases">
        <title>VSG repertoire of Trypanosoma brucei EATRO 1125.</title>
        <authorList>
            <person name="Cross G.A."/>
        </authorList>
    </citation>
    <scope>NUCLEOTIDE SEQUENCE</scope>
    <source>
        <strain evidence="11">EATRO 1125</strain>
    </source>
</reference>
<evidence type="ECO:0000256" key="2">
    <source>
        <dbReference type="ARBA" id="ARBA00004609"/>
    </source>
</evidence>
<dbReference type="SUPFAM" id="SSF58087">
    <property type="entry name" value="Variant surface glycoprotein (N-terminal domain)"/>
    <property type="match status" value="1"/>
</dbReference>
<dbReference type="InterPro" id="IPR001812">
    <property type="entry name" value="Trypano_VSG_A_N_dom"/>
</dbReference>
<keyword evidence="9" id="KW-0732">Signal</keyword>
<keyword evidence="4" id="KW-0336">GPI-anchor</keyword>
<accession>A0A1J0R9W3</accession>